<feature type="domain" description="Major facilitator superfamily (MFS) profile" evidence="8">
    <location>
        <begin position="12"/>
        <end position="399"/>
    </location>
</feature>
<dbReference type="InterPro" id="IPR050189">
    <property type="entry name" value="MFS_Efflux_Transporters"/>
</dbReference>
<dbReference type="Pfam" id="PF07690">
    <property type="entry name" value="MFS_1"/>
    <property type="match status" value="1"/>
</dbReference>
<reference evidence="9 10" key="1">
    <citation type="submission" date="2021-01" db="EMBL/GenBank/DDBJ databases">
        <title>Whole genome shotgun sequence of Actinoplanes deccanensis NBRC 13994.</title>
        <authorList>
            <person name="Komaki H."/>
            <person name="Tamura T."/>
        </authorList>
    </citation>
    <scope>NUCLEOTIDE SEQUENCE [LARGE SCALE GENOMIC DNA]</scope>
    <source>
        <strain evidence="9 10">NBRC 13994</strain>
    </source>
</reference>
<dbReference type="InterPro" id="IPR011701">
    <property type="entry name" value="MFS"/>
</dbReference>
<feature type="transmembrane region" description="Helical" evidence="7">
    <location>
        <begin position="59"/>
        <end position="80"/>
    </location>
</feature>
<evidence type="ECO:0000256" key="6">
    <source>
        <dbReference type="SAM" id="MobiDB-lite"/>
    </source>
</evidence>
<dbReference type="SUPFAM" id="SSF103473">
    <property type="entry name" value="MFS general substrate transporter"/>
    <property type="match status" value="1"/>
</dbReference>
<feature type="compositionally biased region" description="Polar residues" evidence="6">
    <location>
        <begin position="447"/>
        <end position="458"/>
    </location>
</feature>
<evidence type="ECO:0000256" key="3">
    <source>
        <dbReference type="ARBA" id="ARBA00022692"/>
    </source>
</evidence>
<dbReference type="PANTHER" id="PTHR43124:SF3">
    <property type="entry name" value="CHLORAMPHENICOL EFFLUX PUMP RV0191"/>
    <property type="match status" value="1"/>
</dbReference>
<evidence type="ECO:0000256" key="5">
    <source>
        <dbReference type="ARBA" id="ARBA00023136"/>
    </source>
</evidence>
<feature type="transmembrane region" description="Helical" evidence="7">
    <location>
        <begin position="284"/>
        <end position="301"/>
    </location>
</feature>
<dbReference type="Proteomes" id="UP000609879">
    <property type="component" value="Unassembled WGS sequence"/>
</dbReference>
<feature type="transmembrane region" description="Helical" evidence="7">
    <location>
        <begin position="307"/>
        <end position="326"/>
    </location>
</feature>
<dbReference type="PROSITE" id="PS50850">
    <property type="entry name" value="MFS"/>
    <property type="match status" value="1"/>
</dbReference>
<feature type="transmembrane region" description="Helical" evidence="7">
    <location>
        <begin position="374"/>
        <end position="392"/>
    </location>
</feature>
<keyword evidence="3 7" id="KW-0812">Transmembrane</keyword>
<name>A0ABQ3YJ37_9ACTN</name>
<keyword evidence="2" id="KW-1003">Cell membrane</keyword>
<sequence>MEHLTSRRRWAALLALALGGFGLGLTEFVAMGLLPDLARDLLPAEYAQSSADAVAKAGWMISIYALGVVVGAPTIAALTARWPRRRLVLTLLALFVVGTVASALAPTFGLVLAGRFVAALAHGAYFGAAGLLAAAMLGPGSEGKGFALVLGGLTAANVFGVPLITGLGQAAGWRVAYLAVAGVFALTLLAVLATVPEIPAAPGGSPRAELSAFRSPQVWLAAAVAAIGFGGFFAVNSYIAPVTTHVTGLSESAVPWVLAVMGLGMTIGNALGGVAADKNLRRSVLLGFAAMIATIALFGIVSRHPAGLFAGAFLVGAAALFIGPALQARLISVAPRAQLMGAAVNQSASNIANSAGAALGGAVIAAGWGYLSSAWLGVLLALTGLALAVVSFRLDPPRTPAEVVDGHQPLPVRGAADEQARRGDFGTGPKAVLAPPRARACRTAPAGSSTSACTTESR</sequence>
<dbReference type="InterPro" id="IPR036259">
    <property type="entry name" value="MFS_trans_sf"/>
</dbReference>
<keyword evidence="4 7" id="KW-1133">Transmembrane helix</keyword>
<dbReference type="PANTHER" id="PTHR43124">
    <property type="entry name" value="PURINE EFFLUX PUMP PBUE"/>
    <property type="match status" value="1"/>
</dbReference>
<proteinExistence type="predicted"/>
<accession>A0ABQ3YJ37</accession>
<evidence type="ECO:0000256" key="7">
    <source>
        <dbReference type="SAM" id="Phobius"/>
    </source>
</evidence>
<evidence type="ECO:0000256" key="4">
    <source>
        <dbReference type="ARBA" id="ARBA00022989"/>
    </source>
</evidence>
<dbReference type="EMBL" id="BOMI01000185">
    <property type="protein sequence ID" value="GID80016.1"/>
    <property type="molecule type" value="Genomic_DNA"/>
</dbReference>
<gene>
    <name evidence="9" type="ORF">Ade02nite_86570</name>
</gene>
<evidence type="ECO:0000313" key="10">
    <source>
        <dbReference type="Proteomes" id="UP000609879"/>
    </source>
</evidence>
<comment type="subcellular location">
    <subcellularLocation>
        <location evidence="1">Cell membrane</location>
        <topology evidence="1">Multi-pass membrane protein</topology>
    </subcellularLocation>
</comment>
<feature type="transmembrane region" description="Helical" evidence="7">
    <location>
        <begin position="145"/>
        <end position="164"/>
    </location>
</feature>
<feature type="compositionally biased region" description="Basic and acidic residues" evidence="6">
    <location>
        <begin position="415"/>
        <end position="424"/>
    </location>
</feature>
<evidence type="ECO:0000256" key="2">
    <source>
        <dbReference type="ARBA" id="ARBA00022475"/>
    </source>
</evidence>
<dbReference type="RefSeq" id="WP_203776921.1">
    <property type="nucleotide sequence ID" value="NZ_BAAABO010000014.1"/>
</dbReference>
<keyword evidence="10" id="KW-1185">Reference proteome</keyword>
<feature type="transmembrane region" description="Helical" evidence="7">
    <location>
        <begin position="87"/>
        <end position="110"/>
    </location>
</feature>
<evidence type="ECO:0000313" key="9">
    <source>
        <dbReference type="EMBL" id="GID80016.1"/>
    </source>
</evidence>
<feature type="transmembrane region" description="Helical" evidence="7">
    <location>
        <begin position="12"/>
        <end position="34"/>
    </location>
</feature>
<feature type="transmembrane region" description="Helical" evidence="7">
    <location>
        <begin position="218"/>
        <end position="241"/>
    </location>
</feature>
<keyword evidence="5 7" id="KW-0472">Membrane</keyword>
<feature type="transmembrane region" description="Helical" evidence="7">
    <location>
        <begin position="347"/>
        <end position="368"/>
    </location>
</feature>
<comment type="caution">
    <text evidence="9">The sequence shown here is derived from an EMBL/GenBank/DDBJ whole genome shotgun (WGS) entry which is preliminary data.</text>
</comment>
<protein>
    <submittedName>
        <fullName evidence="9">MFS transporter</fullName>
    </submittedName>
</protein>
<feature type="compositionally biased region" description="Low complexity" evidence="6">
    <location>
        <begin position="434"/>
        <end position="446"/>
    </location>
</feature>
<organism evidence="9 10">
    <name type="scientific">Paractinoplanes deccanensis</name>
    <dbReference type="NCBI Taxonomy" id="113561"/>
    <lineage>
        <taxon>Bacteria</taxon>
        <taxon>Bacillati</taxon>
        <taxon>Actinomycetota</taxon>
        <taxon>Actinomycetes</taxon>
        <taxon>Micromonosporales</taxon>
        <taxon>Micromonosporaceae</taxon>
        <taxon>Paractinoplanes</taxon>
    </lineage>
</organism>
<dbReference type="CDD" id="cd17324">
    <property type="entry name" value="MFS_NepI_like"/>
    <property type="match status" value="1"/>
</dbReference>
<feature type="transmembrane region" description="Helical" evidence="7">
    <location>
        <begin position="116"/>
        <end position="138"/>
    </location>
</feature>
<evidence type="ECO:0000259" key="8">
    <source>
        <dbReference type="PROSITE" id="PS50850"/>
    </source>
</evidence>
<dbReference type="InterPro" id="IPR020846">
    <property type="entry name" value="MFS_dom"/>
</dbReference>
<evidence type="ECO:0000256" key="1">
    <source>
        <dbReference type="ARBA" id="ARBA00004651"/>
    </source>
</evidence>
<dbReference type="Gene3D" id="1.20.1250.20">
    <property type="entry name" value="MFS general substrate transporter like domains"/>
    <property type="match status" value="2"/>
</dbReference>
<feature type="transmembrane region" description="Helical" evidence="7">
    <location>
        <begin position="176"/>
        <end position="198"/>
    </location>
</feature>
<feature type="region of interest" description="Disordered" evidence="6">
    <location>
        <begin position="414"/>
        <end position="458"/>
    </location>
</feature>
<feature type="transmembrane region" description="Helical" evidence="7">
    <location>
        <begin position="253"/>
        <end position="272"/>
    </location>
</feature>